<sequence>MASAFELRLQTDIVLPLLAAALLHRRSASDAEETPSSSALLRSKCSPTGEVDMSEAESLGSSSGSDEIAFSQLLASVARPIPQPFASSPWGSGTKFRNFLSLPLKGHCEDG</sequence>
<dbReference type="EMBL" id="KZ345195">
    <property type="protein sequence ID" value="PIO74974.1"/>
    <property type="molecule type" value="Genomic_DNA"/>
</dbReference>
<dbReference type="AlphaFoldDB" id="A0A2G9UXL5"/>
<keyword evidence="3" id="KW-1185">Reference proteome</keyword>
<evidence type="ECO:0000313" key="2">
    <source>
        <dbReference type="EMBL" id="PIO74974.1"/>
    </source>
</evidence>
<name>A0A2G9UXL5_TELCI</name>
<proteinExistence type="predicted"/>
<protein>
    <submittedName>
        <fullName evidence="2">Uncharacterized protein</fullName>
    </submittedName>
</protein>
<evidence type="ECO:0000256" key="1">
    <source>
        <dbReference type="SAM" id="MobiDB-lite"/>
    </source>
</evidence>
<evidence type="ECO:0000313" key="3">
    <source>
        <dbReference type="Proteomes" id="UP000230423"/>
    </source>
</evidence>
<feature type="region of interest" description="Disordered" evidence="1">
    <location>
        <begin position="28"/>
        <end position="64"/>
    </location>
</feature>
<gene>
    <name evidence="2" type="ORF">TELCIR_03008</name>
</gene>
<organism evidence="2 3">
    <name type="scientific">Teladorsagia circumcincta</name>
    <name type="common">Brown stomach worm</name>
    <name type="synonym">Ostertagia circumcincta</name>
    <dbReference type="NCBI Taxonomy" id="45464"/>
    <lineage>
        <taxon>Eukaryota</taxon>
        <taxon>Metazoa</taxon>
        <taxon>Ecdysozoa</taxon>
        <taxon>Nematoda</taxon>
        <taxon>Chromadorea</taxon>
        <taxon>Rhabditida</taxon>
        <taxon>Rhabditina</taxon>
        <taxon>Rhabditomorpha</taxon>
        <taxon>Strongyloidea</taxon>
        <taxon>Trichostrongylidae</taxon>
        <taxon>Teladorsagia</taxon>
    </lineage>
</organism>
<dbReference type="Proteomes" id="UP000230423">
    <property type="component" value="Unassembled WGS sequence"/>
</dbReference>
<accession>A0A2G9UXL5</accession>
<reference evidence="2 3" key="1">
    <citation type="submission" date="2015-09" db="EMBL/GenBank/DDBJ databases">
        <title>Draft genome of the parasitic nematode Teladorsagia circumcincta isolate WARC Sus (inbred).</title>
        <authorList>
            <person name="Mitreva M."/>
        </authorList>
    </citation>
    <scope>NUCLEOTIDE SEQUENCE [LARGE SCALE GENOMIC DNA]</scope>
    <source>
        <strain evidence="2 3">S</strain>
    </source>
</reference>